<feature type="domain" description="Phospholipid/glycerol acyltransferase" evidence="10">
    <location>
        <begin position="368"/>
        <end position="495"/>
    </location>
</feature>
<dbReference type="SUPFAM" id="SSF69593">
    <property type="entry name" value="Glycerol-3-phosphate (1)-acyltransferase"/>
    <property type="match status" value="1"/>
</dbReference>
<dbReference type="AlphaFoldDB" id="A0A1I4S4L5"/>
<dbReference type="RefSeq" id="WP_093393605.1">
    <property type="nucleotide sequence ID" value="NZ_FOUU01000002.1"/>
</dbReference>
<accession>A0A1I4S4L5</accession>
<proteinExistence type="inferred from homology"/>
<dbReference type="InterPro" id="IPR002123">
    <property type="entry name" value="Plipid/glycerol_acylTrfase"/>
</dbReference>
<dbReference type="GO" id="GO:0005886">
    <property type="term" value="C:plasma membrane"/>
    <property type="evidence" value="ECO:0007669"/>
    <property type="project" value="TreeGrafter"/>
</dbReference>
<dbReference type="Pfam" id="PF01553">
    <property type="entry name" value="Acyltransferase"/>
    <property type="match status" value="1"/>
</dbReference>
<evidence type="ECO:0000256" key="2">
    <source>
        <dbReference type="ARBA" id="ARBA00004765"/>
    </source>
</evidence>
<evidence type="ECO:0000256" key="5">
    <source>
        <dbReference type="ARBA" id="ARBA00013432"/>
    </source>
</evidence>
<keyword evidence="8 11" id="KW-0012">Acyltransferase</keyword>
<gene>
    <name evidence="11" type="ORF">SAMN05660836_00754</name>
</gene>
<evidence type="ECO:0000256" key="6">
    <source>
        <dbReference type="ARBA" id="ARBA00022679"/>
    </source>
</evidence>
<dbReference type="InterPro" id="IPR022284">
    <property type="entry name" value="GPAT/DHAPAT"/>
</dbReference>
<comment type="similarity">
    <text evidence="3">Belongs to the GPAT/DAPAT family.</text>
</comment>
<evidence type="ECO:0000256" key="8">
    <source>
        <dbReference type="ARBA" id="ARBA00023315"/>
    </source>
</evidence>
<protein>
    <recommendedName>
        <fullName evidence="5">Glycerol-3-phosphate acyltransferase</fullName>
        <ecNumber evidence="4">2.3.1.15</ecNumber>
    </recommendedName>
</protein>
<evidence type="ECO:0000256" key="7">
    <source>
        <dbReference type="ARBA" id="ARBA00023136"/>
    </source>
</evidence>
<dbReference type="PANTHER" id="PTHR12563:SF17">
    <property type="entry name" value="DIHYDROXYACETONE PHOSPHATE ACYLTRANSFERASE"/>
    <property type="match status" value="1"/>
</dbReference>
<dbReference type="InterPro" id="IPR045520">
    <property type="entry name" value="GPAT/DHAPAT_C"/>
</dbReference>
<dbReference type="SMART" id="SM00563">
    <property type="entry name" value="PlsC"/>
    <property type="match status" value="1"/>
</dbReference>
<dbReference type="Pfam" id="PF19277">
    <property type="entry name" value="GPAT_C"/>
    <property type="match status" value="1"/>
</dbReference>
<name>A0A1I4S4L5_9BACT</name>
<dbReference type="OrthoDB" id="335193at2"/>
<dbReference type="GO" id="GO:0004366">
    <property type="term" value="F:glycerol-3-phosphate O-acyltransferase activity"/>
    <property type="evidence" value="ECO:0007669"/>
    <property type="project" value="UniProtKB-EC"/>
</dbReference>
<comment type="pathway">
    <text evidence="2">Phospholipid metabolism; CDP-diacylglycerol biosynthesis; CDP-diacylglycerol from sn-glycerol 3-phosphate: step 1/3.</text>
</comment>
<dbReference type="STRING" id="39841.SAMN05660836_00754"/>
<dbReference type="Proteomes" id="UP000199611">
    <property type="component" value="Unassembled WGS sequence"/>
</dbReference>
<dbReference type="CDD" id="cd07993">
    <property type="entry name" value="LPLAT_DHAPAT-like"/>
    <property type="match status" value="1"/>
</dbReference>
<dbReference type="InterPro" id="IPR041728">
    <property type="entry name" value="GPAT/DHAPAT_LPLAT"/>
</dbReference>
<evidence type="ECO:0000313" key="11">
    <source>
        <dbReference type="EMBL" id="SFM59437.1"/>
    </source>
</evidence>
<evidence type="ECO:0000313" key="12">
    <source>
        <dbReference type="Proteomes" id="UP000199611"/>
    </source>
</evidence>
<keyword evidence="7" id="KW-0472">Membrane</keyword>
<evidence type="ECO:0000256" key="9">
    <source>
        <dbReference type="ARBA" id="ARBA00048427"/>
    </source>
</evidence>
<dbReference type="GO" id="GO:0016024">
    <property type="term" value="P:CDP-diacylglycerol biosynthetic process"/>
    <property type="evidence" value="ECO:0007669"/>
    <property type="project" value="UniProtKB-UniPathway"/>
</dbReference>
<dbReference type="GO" id="GO:0012505">
    <property type="term" value="C:endomembrane system"/>
    <property type="evidence" value="ECO:0007669"/>
    <property type="project" value="UniProtKB-SubCell"/>
</dbReference>
<evidence type="ECO:0000256" key="1">
    <source>
        <dbReference type="ARBA" id="ARBA00004184"/>
    </source>
</evidence>
<dbReference type="EC" id="2.3.1.15" evidence="4"/>
<evidence type="ECO:0000256" key="4">
    <source>
        <dbReference type="ARBA" id="ARBA00013113"/>
    </source>
</evidence>
<sequence length="885" mass="103814">MNKIPAKDVTEETKDLEGHNKYGCTIPERPFYPLRFILERLIRLGKMPPDQQKVLEELSKQGVIVYALRFQSLFDLLYIKTRLFQMGLPHPEFVFDMRPYRLRPFVDAWSLRIAHLTHYLKHSALPNPYEDGHYKKLIEEGKTGALFLLTTETQSRRAIAFGEDPLQHLIEIQSSTEKPIYIVPCAVVYSRHPGRESFNDKSSWFTQKNPGILRKTFSFLRGYRHAVIEIGDPVNLKDVLTELSPISSERRTQIFQLRRNLLDSVNSIYKSILGPALKSKLELKEIILNNPKLQTYMRRKAKSTGRKIWDIYREADKYLEEIAADYSYSLIKIMERALRWAWNTIFDGIEIDEEGLRKVKKAAQRHTLVYIPCHKSHIDYLILSYVLFQANLSPPFIAAGKNLSFWPLGPIFRRGGAFFIRRTFRGQRFYAEVFSLYVKTMVHLGHNIEFFIEGGRSRTGKLILPKLGLLSILIQAVEEGYCSDLVFVPTAICYDRIPEEESYVHEITGGSKQAENIKQLFGLRRFLKRKYGRVYVRFAKPISLAQYLERNKLNLKKMRPRERHEVYRDFAFRIINSINNVSVVTPHALVSSSLLTTSRSGISLITLKLTMRTMLEYLSFINVKFSRTFNNYDSMLEETLTDLEKSKVIERIREPEDSEEDILISIEEKKRHILEYYKNNIIHFFLPLSFVSASIIAQKTFRPKLEHILEDYRFLKKLFKHEFAYDNDIPDEKNIENACDFLLRQNWIVNLGSEGEFELKHEGLRACEIFASIIQNYLEGYWICLRGLRFLEKKEKYQDREFVKKILAEGRKALKLGFIERPESISKIMYENALKLFEEEDYLGKSVEREGKEKTEPKEFFVKGPRYDEISAMLRKVGRFLRRDG</sequence>
<keyword evidence="6 11" id="KW-0808">Transferase</keyword>
<comment type="subcellular location">
    <subcellularLocation>
        <location evidence="1">Endomembrane system</location>
        <topology evidence="1">Peripheral membrane protein</topology>
    </subcellularLocation>
</comment>
<comment type="catalytic activity">
    <reaction evidence="9">
        <text>sn-glycerol 3-phosphate + an acyl-CoA = a 1-acyl-sn-glycero-3-phosphate + CoA</text>
        <dbReference type="Rhea" id="RHEA:15325"/>
        <dbReference type="ChEBI" id="CHEBI:57287"/>
        <dbReference type="ChEBI" id="CHEBI:57597"/>
        <dbReference type="ChEBI" id="CHEBI:57970"/>
        <dbReference type="ChEBI" id="CHEBI:58342"/>
        <dbReference type="EC" id="2.3.1.15"/>
    </reaction>
</comment>
<keyword evidence="12" id="KW-1185">Reference proteome</keyword>
<dbReference type="UniPathway" id="UPA00557">
    <property type="reaction ID" value="UER00612"/>
</dbReference>
<dbReference type="EMBL" id="FOUU01000002">
    <property type="protein sequence ID" value="SFM59437.1"/>
    <property type="molecule type" value="Genomic_DNA"/>
</dbReference>
<evidence type="ECO:0000256" key="3">
    <source>
        <dbReference type="ARBA" id="ARBA00007937"/>
    </source>
</evidence>
<evidence type="ECO:0000259" key="10">
    <source>
        <dbReference type="SMART" id="SM00563"/>
    </source>
</evidence>
<reference evidence="12" key="1">
    <citation type="submission" date="2016-10" db="EMBL/GenBank/DDBJ databases">
        <authorList>
            <person name="Varghese N."/>
            <person name="Submissions S."/>
        </authorList>
    </citation>
    <scope>NUCLEOTIDE SEQUENCE [LARGE SCALE GENOMIC DNA]</scope>
    <source>
        <strain evidence="12">DSM 9990</strain>
    </source>
</reference>
<dbReference type="PANTHER" id="PTHR12563">
    <property type="entry name" value="GLYCEROL-3-PHOSPHATE ACYLTRANSFERASE"/>
    <property type="match status" value="1"/>
</dbReference>
<organism evidence="11 12">
    <name type="scientific">Thermodesulforhabdus norvegica</name>
    <dbReference type="NCBI Taxonomy" id="39841"/>
    <lineage>
        <taxon>Bacteria</taxon>
        <taxon>Pseudomonadati</taxon>
        <taxon>Thermodesulfobacteriota</taxon>
        <taxon>Syntrophobacteria</taxon>
        <taxon>Syntrophobacterales</taxon>
        <taxon>Thermodesulforhabdaceae</taxon>
        <taxon>Thermodesulforhabdus</taxon>
    </lineage>
</organism>